<evidence type="ECO:0000313" key="3">
    <source>
        <dbReference type="Proteomes" id="UP000053477"/>
    </source>
</evidence>
<accession>A0A0H2RV54</accession>
<dbReference type="InterPro" id="IPR053020">
    <property type="entry name" value="Smr_domain_protein"/>
</dbReference>
<proteinExistence type="predicted"/>
<evidence type="ECO:0000259" key="1">
    <source>
        <dbReference type="PROSITE" id="PS50828"/>
    </source>
</evidence>
<gene>
    <name evidence="2" type="ORF">SCHPADRAFT_834965</name>
</gene>
<protein>
    <recommendedName>
        <fullName evidence="1">Smr domain-containing protein</fullName>
    </recommendedName>
</protein>
<feature type="domain" description="Smr" evidence="1">
    <location>
        <begin position="79"/>
        <end position="157"/>
    </location>
</feature>
<dbReference type="OrthoDB" id="3231855at2759"/>
<reference evidence="2 3" key="1">
    <citation type="submission" date="2015-04" db="EMBL/GenBank/DDBJ databases">
        <title>Complete genome sequence of Schizopora paradoxa KUC8140, a cosmopolitan wood degrader in East Asia.</title>
        <authorList>
            <consortium name="DOE Joint Genome Institute"/>
            <person name="Min B."/>
            <person name="Park H."/>
            <person name="Jang Y."/>
            <person name="Kim J.-J."/>
            <person name="Kim K.H."/>
            <person name="Pangilinan J."/>
            <person name="Lipzen A."/>
            <person name="Riley R."/>
            <person name="Grigoriev I.V."/>
            <person name="Spatafora J.W."/>
            <person name="Choi I.-G."/>
        </authorList>
    </citation>
    <scope>NUCLEOTIDE SEQUENCE [LARGE SCALE GENOMIC DNA]</scope>
    <source>
        <strain evidence="2 3">KUC8140</strain>
    </source>
</reference>
<dbReference type="SMART" id="SM00463">
    <property type="entry name" value="SMR"/>
    <property type="match status" value="1"/>
</dbReference>
<evidence type="ECO:0000313" key="2">
    <source>
        <dbReference type="EMBL" id="KLO08691.1"/>
    </source>
</evidence>
<feature type="non-terminal residue" evidence="2">
    <location>
        <position position="1"/>
    </location>
</feature>
<dbReference type="PROSITE" id="PS50828">
    <property type="entry name" value="SMR"/>
    <property type="match status" value="1"/>
</dbReference>
<dbReference type="Proteomes" id="UP000053477">
    <property type="component" value="Unassembled WGS sequence"/>
</dbReference>
<dbReference type="STRING" id="27342.A0A0H2RV54"/>
<dbReference type="EMBL" id="KQ086081">
    <property type="protein sequence ID" value="KLO08691.1"/>
    <property type="molecule type" value="Genomic_DNA"/>
</dbReference>
<dbReference type="InterPro" id="IPR002625">
    <property type="entry name" value="Smr_dom"/>
</dbReference>
<dbReference type="Gene3D" id="3.30.1370.110">
    <property type="match status" value="1"/>
</dbReference>
<dbReference type="InterPro" id="IPR036063">
    <property type="entry name" value="Smr_dom_sf"/>
</dbReference>
<dbReference type="PANTHER" id="PTHR47417:SF1">
    <property type="entry name" value="SMR DOMAIN-CONTAINING PROTEIN YPL199C"/>
    <property type="match status" value="1"/>
</dbReference>
<dbReference type="AlphaFoldDB" id="A0A0H2RV54"/>
<dbReference type="PANTHER" id="PTHR47417">
    <property type="entry name" value="SMR DOMAIN-CONTAINING PROTEIN YPL199C"/>
    <property type="match status" value="1"/>
</dbReference>
<name>A0A0H2RV54_9AGAM</name>
<keyword evidence="3" id="KW-1185">Reference proteome</keyword>
<dbReference type="InParanoid" id="A0A0H2RV54"/>
<organism evidence="2 3">
    <name type="scientific">Schizopora paradoxa</name>
    <dbReference type="NCBI Taxonomy" id="27342"/>
    <lineage>
        <taxon>Eukaryota</taxon>
        <taxon>Fungi</taxon>
        <taxon>Dikarya</taxon>
        <taxon>Basidiomycota</taxon>
        <taxon>Agaricomycotina</taxon>
        <taxon>Agaricomycetes</taxon>
        <taxon>Hymenochaetales</taxon>
        <taxon>Schizoporaceae</taxon>
        <taxon>Schizopora</taxon>
    </lineage>
</organism>
<sequence>FRAKALVARKKCLAAERKAKEAERNGRRDRANSQWTIARGHRSDETYFARHVTFHIFRYYNPDYYGVDGTSSSWWLKHIDLHGLTVKEAKEYTTNHLNFCKKEKVETTTIITGKGLHSRGAQPKIQPAILQLLEEMPELVKGEIDSTNTGQVLVEILNL</sequence>
<dbReference type="SUPFAM" id="SSF160443">
    <property type="entry name" value="SMR domain-like"/>
    <property type="match status" value="1"/>
</dbReference>
<dbReference type="Pfam" id="PF01713">
    <property type="entry name" value="Smr"/>
    <property type="match status" value="1"/>
</dbReference>